<name>A0A438FRU3_VITVI</name>
<keyword evidence="3" id="KW-0540">Nuclease</keyword>
<dbReference type="Pfam" id="PF00078">
    <property type="entry name" value="RVT_1"/>
    <property type="match status" value="1"/>
</dbReference>
<dbReference type="PANTHER" id="PTHR37984:SF5">
    <property type="entry name" value="PROTEIN NYNRIN-LIKE"/>
    <property type="match status" value="1"/>
</dbReference>
<dbReference type="InterPro" id="IPR043128">
    <property type="entry name" value="Rev_trsase/Diguanyl_cyclase"/>
</dbReference>
<comment type="caution">
    <text evidence="7">The sequence shown here is derived from an EMBL/GenBank/DDBJ whole genome shotgun (WGS) entry which is preliminary data.</text>
</comment>
<dbReference type="Pfam" id="PF17919">
    <property type="entry name" value="RT_RNaseH_2"/>
    <property type="match status" value="1"/>
</dbReference>
<dbReference type="EMBL" id="QGNW01000764">
    <property type="protein sequence ID" value="RVW62663.1"/>
    <property type="molecule type" value="Genomic_DNA"/>
</dbReference>
<dbReference type="Gene3D" id="3.30.420.10">
    <property type="entry name" value="Ribonuclease H-like superfamily/Ribonuclease H"/>
    <property type="match status" value="1"/>
</dbReference>
<dbReference type="SUPFAM" id="SSF50630">
    <property type="entry name" value="Acid proteases"/>
    <property type="match status" value="1"/>
</dbReference>
<evidence type="ECO:0000313" key="8">
    <source>
        <dbReference type="Proteomes" id="UP000288805"/>
    </source>
</evidence>
<dbReference type="GO" id="GO:0003676">
    <property type="term" value="F:nucleic acid binding"/>
    <property type="evidence" value="ECO:0007669"/>
    <property type="project" value="InterPro"/>
</dbReference>
<dbReference type="Proteomes" id="UP000288805">
    <property type="component" value="Unassembled WGS sequence"/>
</dbReference>
<dbReference type="PANTHER" id="PTHR37984">
    <property type="entry name" value="PROTEIN CBG26694"/>
    <property type="match status" value="1"/>
</dbReference>
<dbReference type="InterPro" id="IPR021109">
    <property type="entry name" value="Peptidase_aspartic_dom_sf"/>
</dbReference>
<dbReference type="CDD" id="cd01647">
    <property type="entry name" value="RT_LTR"/>
    <property type="match status" value="1"/>
</dbReference>
<evidence type="ECO:0000256" key="3">
    <source>
        <dbReference type="ARBA" id="ARBA00022722"/>
    </source>
</evidence>
<dbReference type="PROSITE" id="PS50994">
    <property type="entry name" value="INTEGRASE"/>
    <property type="match status" value="1"/>
</dbReference>
<feature type="domain" description="Integrase catalytic" evidence="6">
    <location>
        <begin position="607"/>
        <end position="772"/>
    </location>
</feature>
<evidence type="ECO:0000259" key="6">
    <source>
        <dbReference type="PROSITE" id="PS50994"/>
    </source>
</evidence>
<keyword evidence="5" id="KW-0511">Multifunctional enzyme</keyword>
<dbReference type="CDD" id="cd09274">
    <property type="entry name" value="RNase_HI_RT_Ty3"/>
    <property type="match status" value="1"/>
</dbReference>
<dbReference type="InterPro" id="IPR036397">
    <property type="entry name" value="RNaseH_sf"/>
</dbReference>
<sequence length="828" mass="95263">MIKQVPTYAKFLKDLCIIKRGLNVNKKAFLTEQVSDIIQCKSPLKYKDPGCPTISVMIGGTVVEKALLDLGASVNLLPYSVYKELGLGELKPTSITLSLVDRLVKIPRGIIEDVLVQVDNFYYPIDFVVLCTNPIVKETNYVPIIIGRPFLATSNAIINSKNGLMQLTFGNMTLELNIFYMSKKPITQEEEEGLEEVCIIDTLVEEHCNQKMQDKLNESLGDLEEGLLEPSDVLAALQGWRKREEILPLFNKEEAQEAAKEETPKLNLKPLPTERCVYLKFSRGVLKLLQAGIIYPISDSPWVSPTQVVPKKSRITVVQNESREEVATRLTSGHHFYCFLDSYSGYFQIEIDVEDQEKTTFTCPFGTYAYKRMPFGLCNALATFQRCMLSIFSDMLERIMEVFIDDITIYGKGIVLSHIISEKGIEVDKAKVELIVKLPSLTTVKGDAKFVWDERCQRSFDQLKQFLTTVPIARAPNWKLPFEVMCDASDFAIGAVLTQREYGKPYVIYYASKTLNEAQRNYTTTEKEFLEVFIDNQDAKARLIRWILLLKEFNLQIKDKKGVENVVADHLSREWKAHDRKHFFAKIHAYYWEESFLFKYYTDQIIRKCVPEEEQQGILSHCHESACGGHFASQKTAMKVLQSDYVSKWVEAIPCKHNDHRVVLKFLKENIFSRFGVPNAIISDEDTHFCNKPFETLLAKYGVKHKVATPYHPQTSGQVELANREIKNILMKVVNTSRRDWSIKLHDSLWAYRTTYKTILNMSPYRLVYGKACHLPMEVEYKAWWAIKKVNMDLIRAGAKRCLELNEMEELRNDAYINSKVAKQRMKR</sequence>
<dbReference type="InterPro" id="IPR001584">
    <property type="entry name" value="Integrase_cat-core"/>
</dbReference>
<dbReference type="SUPFAM" id="SSF56672">
    <property type="entry name" value="DNA/RNA polymerases"/>
    <property type="match status" value="1"/>
</dbReference>
<evidence type="ECO:0000256" key="1">
    <source>
        <dbReference type="ARBA" id="ARBA00022679"/>
    </source>
</evidence>
<proteinExistence type="predicted"/>
<reference evidence="7 8" key="1">
    <citation type="journal article" date="2018" name="PLoS Genet.">
        <title>Population sequencing reveals clonal diversity and ancestral inbreeding in the grapevine cultivar Chardonnay.</title>
        <authorList>
            <person name="Roach M.J."/>
            <person name="Johnson D.L."/>
            <person name="Bohlmann J."/>
            <person name="van Vuuren H.J."/>
            <person name="Jones S.J."/>
            <person name="Pretorius I.S."/>
            <person name="Schmidt S.A."/>
            <person name="Borneman A.R."/>
        </authorList>
    </citation>
    <scope>NUCLEOTIDE SEQUENCE [LARGE SCALE GENOMIC DNA]</scope>
    <source>
        <strain evidence="8">cv. Chardonnay</strain>
        <tissue evidence="7">Leaf</tissue>
    </source>
</reference>
<dbReference type="InterPro" id="IPR041577">
    <property type="entry name" value="RT_RNaseH_2"/>
</dbReference>
<dbReference type="SUPFAM" id="SSF53098">
    <property type="entry name" value="Ribonuclease H-like"/>
    <property type="match status" value="1"/>
</dbReference>
<dbReference type="InterPro" id="IPR050951">
    <property type="entry name" value="Retrovirus_Pol_polyprotein"/>
</dbReference>
<keyword evidence="1" id="KW-0808">Transferase</keyword>
<keyword evidence="4" id="KW-0255">Endonuclease</keyword>
<dbReference type="Pfam" id="PF00665">
    <property type="entry name" value="rve"/>
    <property type="match status" value="1"/>
</dbReference>
<accession>A0A438FRU3</accession>
<gene>
    <name evidence="7" type="primary">pol_2449</name>
    <name evidence="7" type="ORF">CK203_060737</name>
</gene>
<evidence type="ECO:0000256" key="2">
    <source>
        <dbReference type="ARBA" id="ARBA00022695"/>
    </source>
</evidence>
<dbReference type="Gene3D" id="2.40.70.10">
    <property type="entry name" value="Acid Proteases"/>
    <property type="match status" value="1"/>
</dbReference>
<keyword evidence="4" id="KW-0378">Hydrolase</keyword>
<evidence type="ECO:0000256" key="5">
    <source>
        <dbReference type="ARBA" id="ARBA00023268"/>
    </source>
</evidence>
<evidence type="ECO:0000313" key="7">
    <source>
        <dbReference type="EMBL" id="RVW62663.1"/>
    </source>
</evidence>
<protein>
    <submittedName>
        <fullName evidence="7">Retrovirus-related Pol polyprotein from transposon 297</fullName>
    </submittedName>
</protein>
<evidence type="ECO:0000256" key="4">
    <source>
        <dbReference type="ARBA" id="ARBA00022759"/>
    </source>
</evidence>
<dbReference type="GO" id="GO:0004519">
    <property type="term" value="F:endonuclease activity"/>
    <property type="evidence" value="ECO:0007669"/>
    <property type="project" value="UniProtKB-KW"/>
</dbReference>
<dbReference type="GO" id="GO:0015074">
    <property type="term" value="P:DNA integration"/>
    <property type="evidence" value="ECO:0007669"/>
    <property type="project" value="InterPro"/>
</dbReference>
<dbReference type="GO" id="GO:0016779">
    <property type="term" value="F:nucleotidyltransferase activity"/>
    <property type="evidence" value="ECO:0007669"/>
    <property type="project" value="UniProtKB-KW"/>
</dbReference>
<dbReference type="InterPro" id="IPR043502">
    <property type="entry name" value="DNA/RNA_pol_sf"/>
</dbReference>
<dbReference type="InterPro" id="IPR012337">
    <property type="entry name" value="RNaseH-like_sf"/>
</dbReference>
<organism evidence="7 8">
    <name type="scientific">Vitis vinifera</name>
    <name type="common">Grape</name>
    <dbReference type="NCBI Taxonomy" id="29760"/>
    <lineage>
        <taxon>Eukaryota</taxon>
        <taxon>Viridiplantae</taxon>
        <taxon>Streptophyta</taxon>
        <taxon>Embryophyta</taxon>
        <taxon>Tracheophyta</taxon>
        <taxon>Spermatophyta</taxon>
        <taxon>Magnoliopsida</taxon>
        <taxon>eudicotyledons</taxon>
        <taxon>Gunneridae</taxon>
        <taxon>Pentapetalae</taxon>
        <taxon>rosids</taxon>
        <taxon>Vitales</taxon>
        <taxon>Vitaceae</taxon>
        <taxon>Viteae</taxon>
        <taxon>Vitis</taxon>
    </lineage>
</organism>
<dbReference type="InterPro" id="IPR000477">
    <property type="entry name" value="RT_dom"/>
</dbReference>
<dbReference type="CDD" id="cd00303">
    <property type="entry name" value="retropepsin_like"/>
    <property type="match status" value="1"/>
</dbReference>
<dbReference type="AlphaFoldDB" id="A0A438FRU3"/>
<keyword evidence="2" id="KW-0548">Nucleotidyltransferase</keyword>
<dbReference type="Gene3D" id="3.10.10.10">
    <property type="entry name" value="HIV Type 1 Reverse Transcriptase, subunit A, domain 1"/>
    <property type="match status" value="1"/>
</dbReference>
<dbReference type="Gene3D" id="3.30.70.270">
    <property type="match status" value="1"/>
</dbReference>